<evidence type="ECO:0000313" key="3">
    <source>
        <dbReference type="Proteomes" id="UP000617340"/>
    </source>
</evidence>
<evidence type="ECO:0000259" key="1">
    <source>
        <dbReference type="PROSITE" id="PS51390"/>
    </source>
</evidence>
<dbReference type="Proteomes" id="UP000617340">
    <property type="component" value="Unassembled WGS sequence"/>
</dbReference>
<name>A0A834U3J9_VESGE</name>
<evidence type="ECO:0000313" key="2">
    <source>
        <dbReference type="EMBL" id="KAF7415123.1"/>
    </source>
</evidence>
<gene>
    <name evidence="2" type="ORF">HZH68_003612</name>
</gene>
<dbReference type="EMBL" id="JACSDZ010000002">
    <property type="protein sequence ID" value="KAF7415123.1"/>
    <property type="molecule type" value="Genomic_DNA"/>
</dbReference>
<organism evidence="2 3">
    <name type="scientific">Vespula germanica</name>
    <name type="common">German yellow jacket</name>
    <name type="synonym">Paravespula germanica</name>
    <dbReference type="NCBI Taxonomy" id="30212"/>
    <lineage>
        <taxon>Eukaryota</taxon>
        <taxon>Metazoa</taxon>
        <taxon>Ecdysozoa</taxon>
        <taxon>Arthropoda</taxon>
        <taxon>Hexapoda</taxon>
        <taxon>Insecta</taxon>
        <taxon>Pterygota</taxon>
        <taxon>Neoptera</taxon>
        <taxon>Endopterygota</taxon>
        <taxon>Hymenoptera</taxon>
        <taxon>Apocrita</taxon>
        <taxon>Aculeata</taxon>
        <taxon>Vespoidea</taxon>
        <taxon>Vespidae</taxon>
        <taxon>Vespinae</taxon>
        <taxon>Vespula</taxon>
    </lineage>
</organism>
<accession>A0A834U3J9</accession>
<comment type="caution">
    <text evidence="2">The sequence shown here is derived from an EMBL/GenBank/DDBJ whole genome shotgun (WGS) entry which is preliminary data.</text>
</comment>
<keyword evidence="3" id="KW-1185">Reference proteome</keyword>
<dbReference type="AlphaFoldDB" id="A0A834U3J9"/>
<dbReference type="GO" id="GO:0005576">
    <property type="term" value="C:extracellular region"/>
    <property type="evidence" value="ECO:0007669"/>
    <property type="project" value="InterPro"/>
</dbReference>
<dbReference type="InterPro" id="IPR036645">
    <property type="entry name" value="Elafin-like_sf"/>
</dbReference>
<dbReference type="PROSITE" id="PS51390">
    <property type="entry name" value="WAP"/>
    <property type="match status" value="1"/>
</dbReference>
<dbReference type="GO" id="GO:0030414">
    <property type="term" value="F:peptidase inhibitor activity"/>
    <property type="evidence" value="ECO:0007669"/>
    <property type="project" value="InterPro"/>
</dbReference>
<dbReference type="InterPro" id="IPR008197">
    <property type="entry name" value="WAP_dom"/>
</dbReference>
<sequence length="164" mass="20034">MGNTFLPSLMFIIIVRDIITQFHLLRMYNMRSDDGSLKIVLFVLFTYYYVGETKSCRYWCRTHDLRYYCCHNGKNEMWKDIMWPSFSIPWFWFNFGESHWHPLVHPSWEKKMKMKHCPPLRSHCPRSYDWYDIPMLCDDDDQCQNKEKCCYDVCLEHKTCKPAE</sequence>
<dbReference type="SUPFAM" id="SSF57256">
    <property type="entry name" value="Elafin-like"/>
    <property type="match status" value="1"/>
</dbReference>
<proteinExistence type="predicted"/>
<feature type="domain" description="WAP" evidence="1">
    <location>
        <begin position="110"/>
        <end position="164"/>
    </location>
</feature>
<reference evidence="2" key="1">
    <citation type="journal article" date="2020" name="G3 (Bethesda)">
        <title>High-Quality Assemblies for Three Invasive Social Wasps from the &lt;i&gt;Vespula&lt;/i&gt; Genus.</title>
        <authorList>
            <person name="Harrop T.W.R."/>
            <person name="Guhlin J."/>
            <person name="McLaughlin G.M."/>
            <person name="Permina E."/>
            <person name="Stockwell P."/>
            <person name="Gilligan J."/>
            <person name="Le Lec M.F."/>
            <person name="Gruber M.A.M."/>
            <person name="Quinn O."/>
            <person name="Lovegrove M."/>
            <person name="Duncan E.J."/>
            <person name="Remnant E.J."/>
            <person name="Van Eeckhoven J."/>
            <person name="Graham B."/>
            <person name="Knapp R.A."/>
            <person name="Langford K.W."/>
            <person name="Kronenberg Z."/>
            <person name="Press M.O."/>
            <person name="Eacker S.M."/>
            <person name="Wilson-Rankin E.E."/>
            <person name="Purcell J."/>
            <person name="Lester P.J."/>
            <person name="Dearden P.K."/>
        </authorList>
    </citation>
    <scope>NUCLEOTIDE SEQUENCE</scope>
    <source>
        <strain evidence="2">Linc-1</strain>
    </source>
</reference>
<protein>
    <recommendedName>
        <fullName evidence="1">WAP domain-containing protein</fullName>
    </recommendedName>
</protein>